<dbReference type="EMBL" id="CAMGYJ010000003">
    <property type="protein sequence ID" value="CAI0390513.1"/>
    <property type="molecule type" value="Genomic_DNA"/>
</dbReference>
<dbReference type="InterPro" id="IPR050665">
    <property type="entry name" value="Cytochrome_P450_Monooxygen"/>
</dbReference>
<evidence type="ECO:0000256" key="12">
    <source>
        <dbReference type="RuleBase" id="RU000461"/>
    </source>
</evidence>
<accession>A0AAV0HZR0</accession>
<dbReference type="Proteomes" id="UP001154282">
    <property type="component" value="Unassembled WGS sequence"/>
</dbReference>
<dbReference type="InterPro" id="IPR001128">
    <property type="entry name" value="Cyt_P450"/>
</dbReference>
<sequence>MRTFILETLRLYSPVYTGFIRDIGKEATLGNVTRLAGLQFHILINMVHHDPKIWGQDIHLFKPERFSEGIAKATNNNSTAYMPFGIGVHVCAGFNFTIDEAKITIAIIIQRYSFTLSLGFLHKVLWQPLHTQRFLNSQGIKGPPYRFLIGNVKELIRFRSEAQAKPMPDLSHDVSPRILPHVSIWAKEYGKNFVFWLGPRAQLVVSEPEMAKEALSNKVGSFPKSELYTSFHKKIFGQGLATSEGQKWAKIRKLANFALHGENLKGMIPEMVASVEMMLEKWKDCHEKELNVYEEFKILTSEIISRTAFGSSFQEGQQVFYMISRLVLLADRNMLSIRLPIISAYCSKVWRSRDEIEAERLEEGIVKSIMLMVKKREDNAKSSGEVADGYGRDYLGLLLKGYHDDEDETKKISMVELIDECKTLYLAGQETTNSLLSWMILLLSIHQDWQDAARKEVVDLFGHDRTPDVDGIARLKIISMIISETLRLYTPVFSGFARETHTETTIGKLVVPPGVQIHFPFMTMHHDPEIWGEDVDAFKPDRFVEGIANATNNNPAAFMPFGAGPHACVGFNFATYEAKVALAMILQRYSFRVSPGYVHAPSSVSMVRPENGVHVILTSL</sequence>
<evidence type="ECO:0000256" key="3">
    <source>
        <dbReference type="ARBA" id="ARBA00022617"/>
    </source>
</evidence>
<keyword evidence="5 11" id="KW-0479">Metal-binding</keyword>
<dbReference type="PRINTS" id="PR00463">
    <property type="entry name" value="EP450I"/>
</dbReference>
<comment type="caution">
    <text evidence="13">The sequence shown here is derived from an EMBL/GenBank/DDBJ whole genome shotgun (WGS) entry which is preliminary data.</text>
</comment>
<evidence type="ECO:0000256" key="5">
    <source>
        <dbReference type="ARBA" id="ARBA00022723"/>
    </source>
</evidence>
<feature type="binding site" description="axial binding residue" evidence="11">
    <location>
        <position position="568"/>
    </location>
    <ligand>
        <name>heme</name>
        <dbReference type="ChEBI" id="CHEBI:30413"/>
    </ligand>
    <ligandPart>
        <name>Fe</name>
        <dbReference type="ChEBI" id="CHEBI:18248"/>
    </ligandPart>
</feature>
<evidence type="ECO:0000313" key="13">
    <source>
        <dbReference type="EMBL" id="CAI0390513.1"/>
    </source>
</evidence>
<keyword evidence="6" id="KW-1133">Transmembrane helix</keyword>
<dbReference type="Pfam" id="PF00067">
    <property type="entry name" value="p450"/>
    <property type="match status" value="2"/>
</dbReference>
<dbReference type="PROSITE" id="PS00086">
    <property type="entry name" value="CYTOCHROME_P450"/>
    <property type="match status" value="2"/>
</dbReference>
<keyword evidence="8 11" id="KW-0408">Iron</keyword>
<dbReference type="InterPro" id="IPR036396">
    <property type="entry name" value="Cyt_P450_sf"/>
</dbReference>
<reference evidence="13" key="1">
    <citation type="submission" date="2022-08" db="EMBL/GenBank/DDBJ databases">
        <authorList>
            <person name="Gutierrez-Valencia J."/>
        </authorList>
    </citation>
    <scope>NUCLEOTIDE SEQUENCE</scope>
</reference>
<evidence type="ECO:0000256" key="10">
    <source>
        <dbReference type="ARBA" id="ARBA00023136"/>
    </source>
</evidence>
<dbReference type="PANTHER" id="PTHR24282:SF236">
    <property type="entry name" value="CYTOCHROME P450"/>
    <property type="match status" value="1"/>
</dbReference>
<evidence type="ECO:0000256" key="11">
    <source>
        <dbReference type="PIRSR" id="PIRSR602401-1"/>
    </source>
</evidence>
<evidence type="ECO:0000256" key="4">
    <source>
        <dbReference type="ARBA" id="ARBA00022692"/>
    </source>
</evidence>
<dbReference type="GO" id="GO:0005506">
    <property type="term" value="F:iron ion binding"/>
    <property type="evidence" value="ECO:0007669"/>
    <property type="project" value="InterPro"/>
</dbReference>
<dbReference type="AlphaFoldDB" id="A0AAV0HZR0"/>
<dbReference type="PANTHER" id="PTHR24282">
    <property type="entry name" value="CYTOCHROME P450 FAMILY MEMBER"/>
    <property type="match status" value="1"/>
</dbReference>
<evidence type="ECO:0000256" key="9">
    <source>
        <dbReference type="ARBA" id="ARBA00023033"/>
    </source>
</evidence>
<evidence type="ECO:0000256" key="6">
    <source>
        <dbReference type="ARBA" id="ARBA00022989"/>
    </source>
</evidence>
<comment type="subcellular location">
    <subcellularLocation>
        <location evidence="1">Membrane</location>
        <topology evidence="1">Single-pass membrane protein</topology>
    </subcellularLocation>
</comment>
<gene>
    <name evidence="13" type="ORF">LITE_LOCUS6766</name>
</gene>
<evidence type="ECO:0000256" key="2">
    <source>
        <dbReference type="ARBA" id="ARBA00010617"/>
    </source>
</evidence>
<dbReference type="SUPFAM" id="SSF48264">
    <property type="entry name" value="Cytochrome P450"/>
    <property type="match status" value="2"/>
</dbReference>
<dbReference type="GO" id="GO:0020037">
    <property type="term" value="F:heme binding"/>
    <property type="evidence" value="ECO:0007669"/>
    <property type="project" value="InterPro"/>
</dbReference>
<dbReference type="FunFam" id="1.10.630.10:FF:000029">
    <property type="entry name" value="Cytochrome P450 734A1"/>
    <property type="match status" value="1"/>
</dbReference>
<keyword evidence="4" id="KW-0812">Transmembrane</keyword>
<comment type="cofactor">
    <cofactor evidence="11">
        <name>heme</name>
        <dbReference type="ChEBI" id="CHEBI:30413"/>
    </cofactor>
</comment>
<dbReference type="InterPro" id="IPR002401">
    <property type="entry name" value="Cyt_P450_E_grp-I"/>
</dbReference>
<protein>
    <recommendedName>
        <fullName evidence="15">Cytochrome P450</fullName>
    </recommendedName>
</protein>
<comment type="similarity">
    <text evidence="2 12">Belongs to the cytochrome P450 family.</text>
</comment>
<keyword evidence="7 12" id="KW-0560">Oxidoreductase</keyword>
<keyword evidence="10" id="KW-0472">Membrane</keyword>
<proteinExistence type="inferred from homology"/>
<name>A0AAV0HZR0_9ROSI</name>
<keyword evidence="9 12" id="KW-0503">Monooxygenase</keyword>
<evidence type="ECO:0000256" key="1">
    <source>
        <dbReference type="ARBA" id="ARBA00004167"/>
    </source>
</evidence>
<evidence type="ECO:0000256" key="8">
    <source>
        <dbReference type="ARBA" id="ARBA00023004"/>
    </source>
</evidence>
<dbReference type="GO" id="GO:0016705">
    <property type="term" value="F:oxidoreductase activity, acting on paired donors, with incorporation or reduction of molecular oxygen"/>
    <property type="evidence" value="ECO:0007669"/>
    <property type="project" value="InterPro"/>
</dbReference>
<keyword evidence="14" id="KW-1185">Reference proteome</keyword>
<evidence type="ECO:0000256" key="7">
    <source>
        <dbReference type="ARBA" id="ARBA00023002"/>
    </source>
</evidence>
<dbReference type="GO" id="GO:0004497">
    <property type="term" value="F:monooxygenase activity"/>
    <property type="evidence" value="ECO:0007669"/>
    <property type="project" value="UniProtKB-KW"/>
</dbReference>
<evidence type="ECO:0008006" key="15">
    <source>
        <dbReference type="Google" id="ProtNLM"/>
    </source>
</evidence>
<dbReference type="GO" id="GO:0016020">
    <property type="term" value="C:membrane"/>
    <property type="evidence" value="ECO:0007669"/>
    <property type="project" value="UniProtKB-SubCell"/>
</dbReference>
<dbReference type="InterPro" id="IPR017972">
    <property type="entry name" value="Cyt_P450_CS"/>
</dbReference>
<evidence type="ECO:0000313" key="14">
    <source>
        <dbReference type="Proteomes" id="UP001154282"/>
    </source>
</evidence>
<keyword evidence="3 11" id="KW-0349">Heme</keyword>
<dbReference type="Gene3D" id="1.10.630.10">
    <property type="entry name" value="Cytochrome P450"/>
    <property type="match status" value="2"/>
</dbReference>
<organism evidence="13 14">
    <name type="scientific">Linum tenue</name>
    <dbReference type="NCBI Taxonomy" id="586396"/>
    <lineage>
        <taxon>Eukaryota</taxon>
        <taxon>Viridiplantae</taxon>
        <taxon>Streptophyta</taxon>
        <taxon>Embryophyta</taxon>
        <taxon>Tracheophyta</taxon>
        <taxon>Spermatophyta</taxon>
        <taxon>Magnoliopsida</taxon>
        <taxon>eudicotyledons</taxon>
        <taxon>Gunneridae</taxon>
        <taxon>Pentapetalae</taxon>
        <taxon>rosids</taxon>
        <taxon>fabids</taxon>
        <taxon>Malpighiales</taxon>
        <taxon>Linaceae</taxon>
        <taxon>Linum</taxon>
    </lineage>
</organism>
<dbReference type="PRINTS" id="PR00385">
    <property type="entry name" value="P450"/>
</dbReference>